<evidence type="ECO:0000256" key="1">
    <source>
        <dbReference type="ARBA" id="ARBA00008889"/>
    </source>
</evidence>
<dbReference type="Gene3D" id="3.30.70.1730">
    <property type="match status" value="2"/>
</dbReference>
<feature type="compositionally biased region" description="Polar residues" evidence="4">
    <location>
        <begin position="37"/>
        <end position="56"/>
    </location>
</feature>
<dbReference type="Proteomes" id="UP001412067">
    <property type="component" value="Unassembled WGS sequence"/>
</dbReference>
<sequence>MLQTLTRVEPIIADALPSAPCSSTEPPLRRRVHTADGRSSSSSAPARNKLSENIPSTVLDANPPVRKQTPRKNPMPSLIYSLRSSGPSASSSVPSLRAALRRIRRESVERELEGCQMVAGLWCHSLTVRQIQSLRGSLPKSAKLIVAKNTLLGKSTQGTHWESIRSCARGMNAWLFVRSDDEVADALKACRDFQSQWKLDLNSFTGAVFQADALPSAPCSSTEPPLRRRVHTADGRSSSSSAPARNNLLENIPSTVLDANPPVRKQTPRKNPMPSLIYSLRSSGPSASSSVPSLRAALRRIRREPVERELEGCQMVAGLWCHSLTVRQIQSLRGSLPKSAKLIVAKNTLLGKSTQGTLWESIRSCARGMNAWLFVRSDDEVADALKACRDFQRQWKLDLNSFTGAVFQGSLYGPQDFGVLETAPAKAESNAYLLGSLHLPAASLIALLQASQESIGLAAAYTPLDATTEATTAAAPA</sequence>
<feature type="compositionally biased region" description="Polar residues" evidence="4">
    <location>
        <begin position="242"/>
        <end position="254"/>
    </location>
</feature>
<dbReference type="InterPro" id="IPR043141">
    <property type="entry name" value="Ribosomal_uL10-like_sf"/>
</dbReference>
<proteinExistence type="inferred from homology"/>
<dbReference type="SUPFAM" id="SSF160369">
    <property type="entry name" value="Ribosomal protein L10-like"/>
    <property type="match status" value="2"/>
</dbReference>
<keyword evidence="3" id="KW-0687">Ribonucleoprotein</keyword>
<gene>
    <name evidence="5" type="ORF">KSP40_PGU015059</name>
</gene>
<dbReference type="PANTHER" id="PTHR11560">
    <property type="entry name" value="39S RIBOSOMAL PROTEIN L10, MITOCHONDRIAL"/>
    <property type="match status" value="1"/>
</dbReference>
<dbReference type="Pfam" id="PF00466">
    <property type="entry name" value="Ribosomal_L10"/>
    <property type="match status" value="2"/>
</dbReference>
<reference evidence="5 6" key="1">
    <citation type="journal article" date="2022" name="Nat. Plants">
        <title>Genomes of leafy and leafless Platanthera orchids illuminate the evolution of mycoheterotrophy.</title>
        <authorList>
            <person name="Li M.H."/>
            <person name="Liu K.W."/>
            <person name="Li Z."/>
            <person name="Lu H.C."/>
            <person name="Ye Q.L."/>
            <person name="Zhang D."/>
            <person name="Wang J.Y."/>
            <person name="Li Y.F."/>
            <person name="Zhong Z.M."/>
            <person name="Liu X."/>
            <person name="Yu X."/>
            <person name="Liu D.K."/>
            <person name="Tu X.D."/>
            <person name="Liu B."/>
            <person name="Hao Y."/>
            <person name="Liao X.Y."/>
            <person name="Jiang Y.T."/>
            <person name="Sun W.H."/>
            <person name="Chen J."/>
            <person name="Chen Y.Q."/>
            <person name="Ai Y."/>
            <person name="Zhai J.W."/>
            <person name="Wu S.S."/>
            <person name="Zhou Z."/>
            <person name="Hsiao Y.Y."/>
            <person name="Wu W.L."/>
            <person name="Chen Y.Y."/>
            <person name="Lin Y.F."/>
            <person name="Hsu J.L."/>
            <person name="Li C.Y."/>
            <person name="Wang Z.W."/>
            <person name="Zhao X."/>
            <person name="Zhong W.Y."/>
            <person name="Ma X.K."/>
            <person name="Ma L."/>
            <person name="Huang J."/>
            <person name="Chen G.Z."/>
            <person name="Huang M.Z."/>
            <person name="Huang L."/>
            <person name="Peng D.H."/>
            <person name="Luo Y.B."/>
            <person name="Zou S.Q."/>
            <person name="Chen S.P."/>
            <person name="Lan S."/>
            <person name="Tsai W.C."/>
            <person name="Van de Peer Y."/>
            <person name="Liu Z.J."/>
        </authorList>
    </citation>
    <scope>NUCLEOTIDE SEQUENCE [LARGE SCALE GENOMIC DNA]</scope>
    <source>
        <strain evidence="5">Lor288</strain>
    </source>
</reference>
<dbReference type="InterPro" id="IPR047865">
    <property type="entry name" value="Ribosomal_uL10_bac_type"/>
</dbReference>
<evidence type="ECO:0000256" key="3">
    <source>
        <dbReference type="ARBA" id="ARBA00023274"/>
    </source>
</evidence>
<dbReference type="InterPro" id="IPR001790">
    <property type="entry name" value="Ribosomal_uL10"/>
</dbReference>
<accession>A0ABR2MT16</accession>
<name>A0ABR2MT16_9ASPA</name>
<keyword evidence="2" id="KW-0689">Ribosomal protein</keyword>
<evidence type="ECO:0000256" key="2">
    <source>
        <dbReference type="ARBA" id="ARBA00022980"/>
    </source>
</evidence>
<organism evidence="5 6">
    <name type="scientific">Platanthera guangdongensis</name>
    <dbReference type="NCBI Taxonomy" id="2320717"/>
    <lineage>
        <taxon>Eukaryota</taxon>
        <taxon>Viridiplantae</taxon>
        <taxon>Streptophyta</taxon>
        <taxon>Embryophyta</taxon>
        <taxon>Tracheophyta</taxon>
        <taxon>Spermatophyta</taxon>
        <taxon>Magnoliopsida</taxon>
        <taxon>Liliopsida</taxon>
        <taxon>Asparagales</taxon>
        <taxon>Orchidaceae</taxon>
        <taxon>Orchidoideae</taxon>
        <taxon>Orchideae</taxon>
        <taxon>Orchidinae</taxon>
        <taxon>Platanthera</taxon>
    </lineage>
</organism>
<dbReference type="EMBL" id="JBBWWR010000005">
    <property type="protein sequence ID" value="KAK8967347.1"/>
    <property type="molecule type" value="Genomic_DNA"/>
</dbReference>
<evidence type="ECO:0000256" key="4">
    <source>
        <dbReference type="SAM" id="MobiDB-lite"/>
    </source>
</evidence>
<evidence type="ECO:0000313" key="5">
    <source>
        <dbReference type="EMBL" id="KAK8967347.1"/>
    </source>
</evidence>
<comment type="similarity">
    <text evidence="1">Belongs to the universal ribosomal protein uL10 family.</text>
</comment>
<protein>
    <recommendedName>
        <fullName evidence="7">Ribosomal protein L10</fullName>
    </recommendedName>
</protein>
<comment type="caution">
    <text evidence="5">The sequence shown here is derived from an EMBL/GenBank/DDBJ whole genome shotgun (WGS) entry which is preliminary data.</text>
</comment>
<feature type="region of interest" description="Disordered" evidence="4">
    <location>
        <begin position="17"/>
        <end position="76"/>
    </location>
</feature>
<keyword evidence="6" id="KW-1185">Reference proteome</keyword>
<evidence type="ECO:0008006" key="7">
    <source>
        <dbReference type="Google" id="ProtNLM"/>
    </source>
</evidence>
<evidence type="ECO:0000313" key="6">
    <source>
        <dbReference type="Proteomes" id="UP001412067"/>
    </source>
</evidence>
<feature type="region of interest" description="Disordered" evidence="4">
    <location>
        <begin position="216"/>
        <end position="272"/>
    </location>
</feature>